<gene>
    <name evidence="2" type="ordered locus">TERMP_00784</name>
</gene>
<dbReference type="EMBL" id="CP002372">
    <property type="protein sequence ID" value="ADT83761.1"/>
    <property type="molecule type" value="Genomic_DNA"/>
</dbReference>
<dbReference type="RefSeq" id="WP_013467059.1">
    <property type="nucleotide sequence ID" value="NC_014804.1"/>
</dbReference>
<keyword evidence="1" id="KW-0812">Transmembrane</keyword>
<accession>F0LLB0</accession>
<keyword evidence="3" id="KW-1185">Reference proteome</keyword>
<evidence type="ECO:0000313" key="2">
    <source>
        <dbReference type="EMBL" id="ADT83761.1"/>
    </source>
</evidence>
<dbReference type="eggNOG" id="arCOG07447">
    <property type="taxonomic scope" value="Archaea"/>
</dbReference>
<dbReference type="Proteomes" id="UP000007478">
    <property type="component" value="Chromosome"/>
</dbReference>
<feature type="transmembrane region" description="Helical" evidence="1">
    <location>
        <begin position="20"/>
        <end position="38"/>
    </location>
</feature>
<evidence type="ECO:0000313" key="3">
    <source>
        <dbReference type="Proteomes" id="UP000007478"/>
    </source>
</evidence>
<keyword evidence="1" id="KW-1133">Transmembrane helix</keyword>
<dbReference type="PATRIC" id="fig|391623.17.peg.786"/>
<evidence type="ECO:0000256" key="1">
    <source>
        <dbReference type="SAM" id="Phobius"/>
    </source>
</evidence>
<organism evidence="2 3">
    <name type="scientific">Thermococcus barophilus (strain DSM 11836 / MP)</name>
    <dbReference type="NCBI Taxonomy" id="391623"/>
    <lineage>
        <taxon>Archaea</taxon>
        <taxon>Methanobacteriati</taxon>
        <taxon>Methanobacteriota</taxon>
        <taxon>Thermococci</taxon>
        <taxon>Thermococcales</taxon>
        <taxon>Thermococcaceae</taxon>
        <taxon>Thermococcus</taxon>
    </lineage>
</organism>
<dbReference type="KEGG" id="tba:TERMP_00784"/>
<sequence>MPGPYFPSFYPEMTRIDYLIIGFWAVLVIVVASSLYMLKRSLDALLEEVKQTNSVAQQLRDQSKHINEVLQEV</sequence>
<dbReference type="GeneID" id="10041102"/>
<proteinExistence type="predicted"/>
<dbReference type="HOGENOM" id="CLU_200172_0_0_2"/>
<dbReference type="AlphaFoldDB" id="F0LLB0"/>
<name>F0LLB0_THEBM</name>
<protein>
    <submittedName>
        <fullName evidence="2">Uncharacterized protein</fullName>
    </submittedName>
</protein>
<reference evidence="2 3" key="1">
    <citation type="journal article" date="2011" name="J. Bacteriol.">
        <title>Complete genome sequence of the hyperthermophilic, piezophilic, heterotrophic, and carboxydotrophic archaeon Thermococcus barophilus MP.</title>
        <authorList>
            <person name="Vannier P."/>
            <person name="Marteinsson V.T."/>
            <person name="Fridjonsson O.H."/>
            <person name="Oger P."/>
            <person name="Jebbar M."/>
        </authorList>
    </citation>
    <scope>NUCLEOTIDE SEQUENCE [LARGE SCALE GENOMIC DNA]</scope>
    <source>
        <strain evidence="3">DSM 11836 / MP</strain>
    </source>
</reference>
<dbReference type="OrthoDB" id="101625at2157"/>
<keyword evidence="1" id="KW-0472">Membrane</keyword>